<dbReference type="Proteomes" id="UP000887577">
    <property type="component" value="Unplaced"/>
</dbReference>
<keyword evidence="1" id="KW-1185">Reference proteome</keyword>
<accession>A0A914Y2J0</accession>
<name>A0A914Y2J0_9BILA</name>
<dbReference type="WBParaSite" id="PSU_v2.g13454.t1">
    <property type="protein sequence ID" value="PSU_v2.g13454.t1"/>
    <property type="gene ID" value="PSU_v2.g13454"/>
</dbReference>
<evidence type="ECO:0000313" key="1">
    <source>
        <dbReference type="Proteomes" id="UP000887577"/>
    </source>
</evidence>
<organism evidence="1 2">
    <name type="scientific">Panagrolaimus superbus</name>
    <dbReference type="NCBI Taxonomy" id="310955"/>
    <lineage>
        <taxon>Eukaryota</taxon>
        <taxon>Metazoa</taxon>
        <taxon>Ecdysozoa</taxon>
        <taxon>Nematoda</taxon>
        <taxon>Chromadorea</taxon>
        <taxon>Rhabditida</taxon>
        <taxon>Tylenchina</taxon>
        <taxon>Panagrolaimomorpha</taxon>
        <taxon>Panagrolaimoidea</taxon>
        <taxon>Panagrolaimidae</taxon>
        <taxon>Panagrolaimus</taxon>
    </lineage>
</organism>
<proteinExistence type="predicted"/>
<sequence>MVKLKTIQAEYVKEFIEQRKKVAAARKKRVDELDRLIQSLAPKLKEEYARGIKRTFKDYDNKMKMYDFLQLATPKDQPAAAVTQITVNLKPPRAPRREEILFSVDGTPIRI</sequence>
<reference evidence="2" key="1">
    <citation type="submission" date="2022-11" db="UniProtKB">
        <authorList>
            <consortium name="WormBaseParasite"/>
        </authorList>
    </citation>
    <scope>IDENTIFICATION</scope>
</reference>
<dbReference type="AlphaFoldDB" id="A0A914Y2J0"/>
<evidence type="ECO:0000313" key="2">
    <source>
        <dbReference type="WBParaSite" id="PSU_v2.g13454.t1"/>
    </source>
</evidence>
<protein>
    <submittedName>
        <fullName evidence="2">Uncharacterized protein</fullName>
    </submittedName>
</protein>
<dbReference type="SUPFAM" id="SSF69989">
    <property type="entry name" value="C-terminal domain of PLC-beta"/>
    <property type="match status" value="1"/>
</dbReference>